<dbReference type="eggNOG" id="COG2814">
    <property type="taxonomic scope" value="Bacteria"/>
</dbReference>
<dbReference type="PANTHER" id="PTHR23526">
    <property type="entry name" value="INTEGRAL MEMBRANE TRANSPORT PROTEIN-RELATED"/>
    <property type="match status" value="1"/>
</dbReference>
<dbReference type="InterPro" id="IPR036259">
    <property type="entry name" value="MFS_trans_sf"/>
</dbReference>
<feature type="transmembrane region" description="Helical" evidence="2">
    <location>
        <begin position="337"/>
        <end position="359"/>
    </location>
</feature>
<evidence type="ECO:0000256" key="1">
    <source>
        <dbReference type="SAM" id="MobiDB-lite"/>
    </source>
</evidence>
<reference evidence="3 4" key="1">
    <citation type="journal article" date="2009" name="Stand. Genomic Sci.">
        <title>Complete genome sequence of Pirellula staleyi type strain (ATCC 27377).</title>
        <authorList>
            <person name="Clum A."/>
            <person name="Tindall B.J."/>
            <person name="Sikorski J."/>
            <person name="Ivanova N."/>
            <person name="Mavrommatis K."/>
            <person name="Lucas S."/>
            <person name="Glavina del Rio T."/>
            <person name="Nolan M."/>
            <person name="Chen F."/>
            <person name="Tice H."/>
            <person name="Pitluck S."/>
            <person name="Cheng J.F."/>
            <person name="Chertkov O."/>
            <person name="Brettin T."/>
            <person name="Han C."/>
            <person name="Detter J.C."/>
            <person name="Kuske C."/>
            <person name="Bruce D."/>
            <person name="Goodwin L."/>
            <person name="Ovchinikova G."/>
            <person name="Pati A."/>
            <person name="Mikhailova N."/>
            <person name="Chen A."/>
            <person name="Palaniappan K."/>
            <person name="Land M."/>
            <person name="Hauser L."/>
            <person name="Chang Y.J."/>
            <person name="Jeffries C.D."/>
            <person name="Chain P."/>
            <person name="Rohde M."/>
            <person name="Goker M."/>
            <person name="Bristow J."/>
            <person name="Eisen J.A."/>
            <person name="Markowitz V."/>
            <person name="Hugenholtz P."/>
            <person name="Kyrpides N.C."/>
            <person name="Klenk H.P."/>
            <person name="Lapidus A."/>
        </authorList>
    </citation>
    <scope>NUCLEOTIDE SEQUENCE [LARGE SCALE GENOMIC DNA]</scope>
    <source>
        <strain evidence="4">ATCC 27377 / DSM 6068 / ICPB 4128</strain>
    </source>
</reference>
<feature type="region of interest" description="Disordered" evidence="1">
    <location>
        <begin position="1"/>
        <end position="20"/>
    </location>
</feature>
<keyword evidence="2" id="KW-0472">Membrane</keyword>
<keyword evidence="4" id="KW-1185">Reference proteome</keyword>
<feature type="transmembrane region" description="Helical" evidence="2">
    <location>
        <begin position="250"/>
        <end position="274"/>
    </location>
</feature>
<dbReference type="SUPFAM" id="SSF103473">
    <property type="entry name" value="MFS general substrate transporter"/>
    <property type="match status" value="1"/>
</dbReference>
<feature type="transmembrane region" description="Helical" evidence="2">
    <location>
        <begin position="201"/>
        <end position="221"/>
    </location>
</feature>
<evidence type="ECO:0000313" key="3">
    <source>
        <dbReference type="EMBL" id="ADB15664.1"/>
    </source>
</evidence>
<organism evidence="3 4">
    <name type="scientific">Pirellula staleyi (strain ATCC 27377 / DSM 6068 / ICPB 4128)</name>
    <name type="common">Pirella staleyi</name>
    <dbReference type="NCBI Taxonomy" id="530564"/>
    <lineage>
        <taxon>Bacteria</taxon>
        <taxon>Pseudomonadati</taxon>
        <taxon>Planctomycetota</taxon>
        <taxon>Planctomycetia</taxon>
        <taxon>Pirellulales</taxon>
        <taxon>Pirellulaceae</taxon>
        <taxon>Pirellula</taxon>
    </lineage>
</organism>
<name>D2R7G8_PIRSD</name>
<feature type="transmembrane region" description="Helical" evidence="2">
    <location>
        <begin position="312"/>
        <end position="331"/>
    </location>
</feature>
<gene>
    <name evidence="3" type="ordered locus">Psta_0980</name>
</gene>
<evidence type="ECO:0000256" key="2">
    <source>
        <dbReference type="SAM" id="Phobius"/>
    </source>
</evidence>
<proteinExistence type="predicted"/>
<dbReference type="AlphaFoldDB" id="D2R7G8"/>
<dbReference type="OrthoDB" id="261353at2"/>
<dbReference type="Proteomes" id="UP000001887">
    <property type="component" value="Chromosome"/>
</dbReference>
<dbReference type="KEGG" id="psl:Psta_0980"/>
<keyword evidence="2" id="KW-0812">Transmembrane</keyword>
<dbReference type="PANTHER" id="PTHR23526:SF2">
    <property type="entry name" value="MAJOR FACILITATOR SUPERFAMILY (MFS) PROFILE DOMAIN-CONTAINING PROTEIN"/>
    <property type="match status" value="1"/>
</dbReference>
<dbReference type="Gene3D" id="1.20.1250.20">
    <property type="entry name" value="MFS general substrate transporter like domains"/>
    <property type="match status" value="2"/>
</dbReference>
<dbReference type="HOGENOM" id="CLU_603893_0_0_0"/>
<accession>D2R7G8</accession>
<evidence type="ECO:0008006" key="5">
    <source>
        <dbReference type="Google" id="ProtNLM"/>
    </source>
</evidence>
<dbReference type="InterPro" id="IPR052528">
    <property type="entry name" value="Sugar_transport-like"/>
</dbReference>
<feature type="transmembrane region" description="Helical" evidence="2">
    <location>
        <begin position="61"/>
        <end position="81"/>
    </location>
</feature>
<feature type="transmembrane region" description="Helical" evidence="2">
    <location>
        <begin position="168"/>
        <end position="189"/>
    </location>
</feature>
<keyword evidence="2" id="KW-1133">Transmembrane helix</keyword>
<feature type="transmembrane region" description="Helical" evidence="2">
    <location>
        <begin position="286"/>
        <end position="305"/>
    </location>
</feature>
<dbReference type="STRING" id="530564.Psta_0980"/>
<protein>
    <recommendedName>
        <fullName evidence="5">Major facilitator superfamily MFS_1</fullName>
    </recommendedName>
</protein>
<evidence type="ECO:0000313" key="4">
    <source>
        <dbReference type="Proteomes" id="UP000001887"/>
    </source>
</evidence>
<dbReference type="EMBL" id="CP001848">
    <property type="protein sequence ID" value="ADB15664.1"/>
    <property type="molecule type" value="Genomic_DNA"/>
</dbReference>
<feature type="transmembrane region" description="Helical" evidence="2">
    <location>
        <begin position="93"/>
        <end position="113"/>
    </location>
</feature>
<feature type="transmembrane region" description="Helical" evidence="2">
    <location>
        <begin position="371"/>
        <end position="395"/>
    </location>
</feature>
<feature type="transmembrane region" description="Helical" evidence="2">
    <location>
        <begin position="125"/>
        <end position="147"/>
    </location>
</feature>
<sequence>MTSLPGNDDSRSGSHRSSLSQTHSSQSLWLAQLNGGVWGIGNGLVSTTLIRYLSQDLGADGLATGLIIASPNLFGVFRAFAPTMLWLAGSRKLMAIGMLLLSSLLLISLPLLAWPDVLPSKTFSLVVLISLWGLWHFTMFLGVIALYSWVGDLSRGRGQSTFFGARQTWLVGGQVMGMFSAALIVGAISRSMPELTRWQQHVLPAMLGGFMMLLSVLPLCWMKSIPLDSAKLSSTFQFFKPLFDPRYQSLVLFWCVAGIANGAAASAVGLYPIVVAKLPASRALSFEATMLLAQMIIAPLLGAWIDRRGSRVAMMVSQVFVSLALGFYLLASKEQNFWIGGAYLFWIAYVGLNVGLYQAMVSLSPSGNNPLYISTFLALGGLCNGISSSVFGLIFDLLPRTAEPLLVIGSVGLDRFQLFIVVGIVCRLLTTGLLWRLPKDTGITIPAGETLGA</sequence>